<dbReference type="Pfam" id="PF01636">
    <property type="entry name" value="APH"/>
    <property type="match status" value="1"/>
</dbReference>
<dbReference type="PANTHER" id="PTHR21310:SF55">
    <property type="entry name" value="AMINOGLYCOSIDE PHOSPHOTRANSFERASE DOMAIN-CONTAINING PROTEIN"/>
    <property type="match status" value="1"/>
</dbReference>
<dbReference type="Proteomes" id="UP000554235">
    <property type="component" value="Unassembled WGS sequence"/>
</dbReference>
<protein>
    <submittedName>
        <fullName evidence="2">Serine threonine kinase</fullName>
    </submittedName>
</protein>
<dbReference type="GO" id="GO:0016301">
    <property type="term" value="F:kinase activity"/>
    <property type="evidence" value="ECO:0007669"/>
    <property type="project" value="UniProtKB-KW"/>
</dbReference>
<evidence type="ECO:0000313" key="3">
    <source>
        <dbReference type="Proteomes" id="UP000554235"/>
    </source>
</evidence>
<dbReference type="AlphaFoldDB" id="A0A8H4LHS0"/>
<evidence type="ECO:0000259" key="1">
    <source>
        <dbReference type="Pfam" id="PF01636"/>
    </source>
</evidence>
<name>A0A8H4LHS0_9HYPO</name>
<proteinExistence type="predicted"/>
<feature type="domain" description="Aminoglycoside phosphotransferase" evidence="1">
    <location>
        <begin position="208"/>
        <end position="414"/>
    </location>
</feature>
<sequence length="431" mass="48379">MRCIIEGVSSVVGFAPRVAHLSHTRVVRALCGLCLKGSRQPPAPATLRVDLPEPDWFEGAMSHCKNDSESGGFLTPVSLFRLVRFADDARAAIRHPIININNPNTAILTLNNPYLGVYGAHQPPSATDVRVPALTASGMSTPYVPPIDQTATQHDGTGPLAINNTVLRRLVTRLALKTTALFYQHDGPCVPISRHIIVKTGPFVHLTEAATMSFVATNTSIPVPGIHCSFVHKNRAFIVMERIRGNSLAEAWKTLSDADRKNIFVQLQHIFQELRALPPPPGTGVESCRGGSLRDSRIPRSRPRFGPFKTIQDFHLWLRDYLKPEEHPEREDDQDWTGIKEMAAKQDGPWPSPVFTHGDLNPFNILIRGDRVVGIIDWEFAGWYPCYWEYTSAWCGNLTRQAWQHSITEFLDAYPAELEMEKTRQRWWGEL</sequence>
<keyword evidence="2" id="KW-0418">Kinase</keyword>
<reference evidence="2 3" key="1">
    <citation type="submission" date="2020-01" db="EMBL/GenBank/DDBJ databases">
        <title>Identification and distribution of gene clusters putatively required for synthesis of sphingolipid metabolism inhibitors in phylogenetically diverse species of the filamentous fungus Fusarium.</title>
        <authorList>
            <person name="Kim H.-S."/>
            <person name="Busman M."/>
            <person name="Brown D.W."/>
            <person name="Divon H."/>
            <person name="Uhlig S."/>
            <person name="Proctor R.H."/>
        </authorList>
    </citation>
    <scope>NUCLEOTIDE SEQUENCE [LARGE SCALE GENOMIC DNA]</scope>
    <source>
        <strain evidence="2 3">NRRL 20459</strain>
    </source>
</reference>
<evidence type="ECO:0000313" key="2">
    <source>
        <dbReference type="EMBL" id="KAF4467863.1"/>
    </source>
</evidence>
<dbReference type="EMBL" id="JAADYS010000686">
    <property type="protein sequence ID" value="KAF4467863.1"/>
    <property type="molecule type" value="Genomic_DNA"/>
</dbReference>
<dbReference type="InterPro" id="IPR002575">
    <property type="entry name" value="Aminoglycoside_PTrfase"/>
</dbReference>
<comment type="caution">
    <text evidence="2">The sequence shown here is derived from an EMBL/GenBank/DDBJ whole genome shotgun (WGS) entry which is preliminary data.</text>
</comment>
<dbReference type="InterPro" id="IPR011009">
    <property type="entry name" value="Kinase-like_dom_sf"/>
</dbReference>
<dbReference type="SUPFAM" id="SSF56112">
    <property type="entry name" value="Protein kinase-like (PK-like)"/>
    <property type="match status" value="1"/>
</dbReference>
<accession>A0A8H4LHS0</accession>
<dbReference type="CDD" id="cd05120">
    <property type="entry name" value="APH_ChoK_like"/>
    <property type="match status" value="1"/>
</dbReference>
<keyword evidence="3" id="KW-1185">Reference proteome</keyword>
<dbReference type="OrthoDB" id="2906425at2759"/>
<dbReference type="Gene3D" id="3.90.1200.10">
    <property type="match status" value="1"/>
</dbReference>
<dbReference type="PANTHER" id="PTHR21310">
    <property type="entry name" value="AMINOGLYCOSIDE PHOSPHOTRANSFERASE-RELATED-RELATED"/>
    <property type="match status" value="1"/>
</dbReference>
<dbReference type="InterPro" id="IPR051678">
    <property type="entry name" value="AGP_Transferase"/>
</dbReference>
<keyword evidence="2" id="KW-0808">Transferase</keyword>
<gene>
    <name evidence="2" type="ORF">FALBO_5263</name>
</gene>
<organism evidence="2 3">
    <name type="scientific">Fusarium albosuccineum</name>
    <dbReference type="NCBI Taxonomy" id="1237068"/>
    <lineage>
        <taxon>Eukaryota</taxon>
        <taxon>Fungi</taxon>
        <taxon>Dikarya</taxon>
        <taxon>Ascomycota</taxon>
        <taxon>Pezizomycotina</taxon>
        <taxon>Sordariomycetes</taxon>
        <taxon>Hypocreomycetidae</taxon>
        <taxon>Hypocreales</taxon>
        <taxon>Nectriaceae</taxon>
        <taxon>Fusarium</taxon>
        <taxon>Fusarium decemcellulare species complex</taxon>
    </lineage>
</organism>